<keyword evidence="3" id="KW-1133">Transmembrane helix</keyword>
<dbReference type="PANTHER" id="PTHR22906:SF21">
    <property type="entry name" value="SEMA DOMAIN-CONTAINING PROTEIN"/>
    <property type="match status" value="1"/>
</dbReference>
<evidence type="ECO:0000313" key="4">
    <source>
        <dbReference type="EMBL" id="KAK2160189.1"/>
    </source>
</evidence>
<keyword evidence="5" id="KW-1185">Reference proteome</keyword>
<keyword evidence="1" id="KW-0677">Repeat</keyword>
<reference evidence="4" key="1">
    <citation type="journal article" date="2023" name="Mol. Biol. Evol.">
        <title>Third-Generation Sequencing Reveals the Adaptive Role of the Epigenome in Three Deep-Sea Polychaetes.</title>
        <authorList>
            <person name="Perez M."/>
            <person name="Aroh O."/>
            <person name="Sun Y."/>
            <person name="Lan Y."/>
            <person name="Juniper S.K."/>
            <person name="Young C.R."/>
            <person name="Angers B."/>
            <person name="Qian P.Y."/>
        </authorList>
    </citation>
    <scope>NUCLEOTIDE SEQUENCE</scope>
    <source>
        <strain evidence="4">P08H-3</strain>
    </source>
</reference>
<accession>A0AAD9JVG4</accession>
<dbReference type="InterPro" id="IPR036383">
    <property type="entry name" value="TSP1_rpt_sf"/>
</dbReference>
<dbReference type="Gene3D" id="2.20.100.10">
    <property type="entry name" value="Thrombospondin type-1 (TSP1) repeat"/>
    <property type="match status" value="2"/>
</dbReference>
<evidence type="ECO:0000256" key="2">
    <source>
        <dbReference type="ARBA" id="ARBA00023157"/>
    </source>
</evidence>
<keyword evidence="3" id="KW-0812">Transmembrane</keyword>
<keyword evidence="2" id="KW-1015">Disulfide bond</keyword>
<dbReference type="PROSITE" id="PS50092">
    <property type="entry name" value="TSP1"/>
    <property type="match status" value="1"/>
</dbReference>
<dbReference type="InterPro" id="IPR052065">
    <property type="entry name" value="Compl_asym_regulator"/>
</dbReference>
<comment type="caution">
    <text evidence="4">The sequence shown here is derived from an EMBL/GenBank/DDBJ whole genome shotgun (WGS) entry which is preliminary data.</text>
</comment>
<dbReference type="Proteomes" id="UP001208570">
    <property type="component" value="Unassembled WGS sequence"/>
</dbReference>
<evidence type="ECO:0000256" key="1">
    <source>
        <dbReference type="ARBA" id="ARBA00022737"/>
    </source>
</evidence>
<feature type="transmembrane region" description="Helical" evidence="3">
    <location>
        <begin position="201"/>
        <end position="227"/>
    </location>
</feature>
<dbReference type="Pfam" id="PF00090">
    <property type="entry name" value="TSP_1"/>
    <property type="match status" value="2"/>
</dbReference>
<dbReference type="PANTHER" id="PTHR22906">
    <property type="entry name" value="PROPERDIN"/>
    <property type="match status" value="1"/>
</dbReference>
<dbReference type="SMART" id="SM00209">
    <property type="entry name" value="TSP1"/>
    <property type="match status" value="2"/>
</dbReference>
<dbReference type="EMBL" id="JAODUP010000138">
    <property type="protein sequence ID" value="KAK2160189.1"/>
    <property type="molecule type" value="Genomic_DNA"/>
</dbReference>
<gene>
    <name evidence="4" type="ORF">LSH36_138g02083</name>
</gene>
<dbReference type="InterPro" id="IPR000884">
    <property type="entry name" value="TSP1_rpt"/>
</dbReference>
<keyword evidence="3" id="KW-0472">Membrane</keyword>
<evidence type="ECO:0000256" key="3">
    <source>
        <dbReference type="SAM" id="Phobius"/>
    </source>
</evidence>
<organism evidence="4 5">
    <name type="scientific">Paralvinella palmiformis</name>
    <dbReference type="NCBI Taxonomy" id="53620"/>
    <lineage>
        <taxon>Eukaryota</taxon>
        <taxon>Metazoa</taxon>
        <taxon>Spiralia</taxon>
        <taxon>Lophotrochozoa</taxon>
        <taxon>Annelida</taxon>
        <taxon>Polychaeta</taxon>
        <taxon>Sedentaria</taxon>
        <taxon>Canalipalpata</taxon>
        <taxon>Terebellida</taxon>
        <taxon>Terebelliformia</taxon>
        <taxon>Alvinellidae</taxon>
        <taxon>Paralvinella</taxon>
    </lineage>
</organism>
<proteinExistence type="predicted"/>
<protein>
    <submittedName>
        <fullName evidence="4">Uncharacterized protein</fullName>
    </submittedName>
</protein>
<dbReference type="AlphaFoldDB" id="A0AAD9JVG4"/>
<dbReference type="SUPFAM" id="SSF82895">
    <property type="entry name" value="TSP-1 type 1 repeat"/>
    <property type="match status" value="2"/>
</dbReference>
<name>A0AAD9JVG4_9ANNE</name>
<sequence>MTTVTTSSTTTGTTDTTPDITSVNEVISVTQGSVIGQTDLLKTGLATTAYTVNTDIMKIFPGLEWNVWIPWTECTASCNSGTRFRLKLCASDNLYQDKCNHTLGVIDNVTITYSSQLDTMCNSHPCPIWLDWSPWSDCTATCEQGTTVRHRRCFGELLGYFECDGNSYELDFCDLDSCPAYLEPPPKEEVFKESDSRPSAIGIGSMSIIFVLIELATVIMVDSFTIASQCRYLKRNLKHLRPQRRRLLS</sequence>
<evidence type="ECO:0000313" key="5">
    <source>
        <dbReference type="Proteomes" id="UP001208570"/>
    </source>
</evidence>